<keyword evidence="3" id="KW-1185">Reference proteome</keyword>
<evidence type="ECO:0000313" key="3">
    <source>
        <dbReference type="Proteomes" id="UP001266305"/>
    </source>
</evidence>
<protein>
    <submittedName>
        <fullName evidence="2">Uncharacterized protein</fullName>
    </submittedName>
</protein>
<reference evidence="2 3" key="1">
    <citation type="submission" date="2023-05" db="EMBL/GenBank/DDBJ databases">
        <title>B98-5 Cell Line De Novo Hybrid Assembly: An Optical Mapping Approach.</title>
        <authorList>
            <person name="Kananen K."/>
            <person name="Auerbach J.A."/>
            <person name="Kautto E."/>
            <person name="Blachly J.S."/>
        </authorList>
    </citation>
    <scope>NUCLEOTIDE SEQUENCE [LARGE SCALE GENOMIC DNA]</scope>
    <source>
        <strain evidence="2">B95-8</strain>
        <tissue evidence="2">Cell line</tissue>
    </source>
</reference>
<organism evidence="2 3">
    <name type="scientific">Saguinus oedipus</name>
    <name type="common">Cotton-top tamarin</name>
    <name type="synonym">Oedipomidas oedipus</name>
    <dbReference type="NCBI Taxonomy" id="9490"/>
    <lineage>
        <taxon>Eukaryota</taxon>
        <taxon>Metazoa</taxon>
        <taxon>Chordata</taxon>
        <taxon>Craniata</taxon>
        <taxon>Vertebrata</taxon>
        <taxon>Euteleostomi</taxon>
        <taxon>Mammalia</taxon>
        <taxon>Eutheria</taxon>
        <taxon>Euarchontoglires</taxon>
        <taxon>Primates</taxon>
        <taxon>Haplorrhini</taxon>
        <taxon>Platyrrhini</taxon>
        <taxon>Cebidae</taxon>
        <taxon>Callitrichinae</taxon>
        <taxon>Saguinus</taxon>
    </lineage>
</organism>
<name>A0ABQ9TJY7_SAGOE</name>
<feature type="region of interest" description="Disordered" evidence="1">
    <location>
        <begin position="92"/>
        <end position="128"/>
    </location>
</feature>
<accession>A0ABQ9TJY7</accession>
<comment type="caution">
    <text evidence="2">The sequence shown here is derived from an EMBL/GenBank/DDBJ whole genome shotgun (WGS) entry which is preliminary data.</text>
</comment>
<proteinExistence type="predicted"/>
<gene>
    <name evidence="2" type="ORF">P7K49_036384</name>
</gene>
<evidence type="ECO:0000256" key="1">
    <source>
        <dbReference type="SAM" id="MobiDB-lite"/>
    </source>
</evidence>
<feature type="region of interest" description="Disordered" evidence="1">
    <location>
        <begin position="37"/>
        <end position="67"/>
    </location>
</feature>
<dbReference type="Proteomes" id="UP001266305">
    <property type="component" value="Unassembled WGS sequence"/>
</dbReference>
<evidence type="ECO:0000313" key="2">
    <source>
        <dbReference type="EMBL" id="KAK2085084.1"/>
    </source>
</evidence>
<dbReference type="EMBL" id="JASSZA010000021">
    <property type="protein sequence ID" value="KAK2085084.1"/>
    <property type="molecule type" value="Genomic_DNA"/>
</dbReference>
<sequence length="128" mass="13255">MPLLFLERFPWPSLRTYTGLSGLALLGTIVSAYRALSQPEAGPSEPAPLTASLQPEQPVPARSSAGGPRARDVAQYLLSDSLFVWVSEAARPAGQARGRESAASPFICGGRGTPEGERLGGAALPAGP</sequence>